<dbReference type="EMBL" id="ABDG02000012">
    <property type="protein sequence ID" value="EHK50939.1"/>
    <property type="molecule type" value="Genomic_DNA"/>
</dbReference>
<gene>
    <name evidence="2" type="ORF">TRIATDRAFT_279812</name>
</gene>
<organism evidence="2 3">
    <name type="scientific">Hypocrea atroviridis (strain ATCC 20476 / IMI 206040)</name>
    <name type="common">Trichoderma atroviride</name>
    <dbReference type="NCBI Taxonomy" id="452589"/>
    <lineage>
        <taxon>Eukaryota</taxon>
        <taxon>Fungi</taxon>
        <taxon>Dikarya</taxon>
        <taxon>Ascomycota</taxon>
        <taxon>Pezizomycotina</taxon>
        <taxon>Sordariomycetes</taxon>
        <taxon>Hypocreomycetidae</taxon>
        <taxon>Hypocreales</taxon>
        <taxon>Hypocreaceae</taxon>
        <taxon>Trichoderma</taxon>
    </lineage>
</organism>
<dbReference type="HOGENOM" id="CLU_801824_0_0_1"/>
<accession>G9NEP4</accession>
<evidence type="ECO:0000313" key="3">
    <source>
        <dbReference type="Proteomes" id="UP000005426"/>
    </source>
</evidence>
<feature type="domain" description="DUF6603" evidence="1">
    <location>
        <begin position="8"/>
        <end position="96"/>
    </location>
</feature>
<comment type="caution">
    <text evidence="2">The sequence shown here is derived from an EMBL/GenBank/DDBJ whole genome shotgun (WGS) entry which is preliminary data.</text>
</comment>
<dbReference type="InterPro" id="IPR046538">
    <property type="entry name" value="DUF6603"/>
</dbReference>
<keyword evidence="3" id="KW-1185">Reference proteome</keyword>
<dbReference type="KEGG" id="tatv:25779403"/>
<dbReference type="AlphaFoldDB" id="G9NEP4"/>
<dbReference type="Pfam" id="PF20248">
    <property type="entry name" value="DUF6603"/>
    <property type="match status" value="1"/>
</dbReference>
<dbReference type="OrthoDB" id="5352492at2759"/>
<dbReference type="Proteomes" id="UP000005426">
    <property type="component" value="Unassembled WGS sequence"/>
</dbReference>
<sequence>MTAPYVYSVRLTLDLWLVTICINAEIGARLSVLGPPMPGRVHVDFGVFGFGIDFGNRDAALTEGMANKLTLEKFRALVLKSAASAATGVPMIGDWADVQSQEDDNAEALGDKTSESFHFNCSSALLLDNSVLDNSSSKSAGAWIQEMIDNDKTHGQCLPENSSFPLRLNLLQTVPKSSTTDRKDDSMNSKYRSKMRTLPSLLSSCANEDNSIQRLKVKVAREDAGTKTWNEDERREDRWLAKPIVKNIPKNFWGQYGPAKDPVLCGLTFGRPSCHWQYAAFHGLDFPTTAAVNGKGEKCKGDKCKASTRWNPRKEDGEDALNQWTRVTGFWDTEETENKAVDVVNL</sequence>
<evidence type="ECO:0000259" key="1">
    <source>
        <dbReference type="Pfam" id="PF20248"/>
    </source>
</evidence>
<reference evidence="2 3" key="1">
    <citation type="journal article" date="2011" name="Genome Biol.">
        <title>Comparative genome sequence analysis underscores mycoparasitism as the ancestral life style of Trichoderma.</title>
        <authorList>
            <person name="Kubicek C.P."/>
            <person name="Herrera-Estrella A."/>
            <person name="Seidl-Seiboth V."/>
            <person name="Martinez D.A."/>
            <person name="Druzhinina I.S."/>
            <person name="Thon M."/>
            <person name="Zeilinger S."/>
            <person name="Casas-Flores S."/>
            <person name="Horwitz B.A."/>
            <person name="Mukherjee P.K."/>
            <person name="Mukherjee M."/>
            <person name="Kredics L."/>
            <person name="Alcaraz L.D."/>
            <person name="Aerts A."/>
            <person name="Antal Z."/>
            <person name="Atanasova L."/>
            <person name="Cervantes-Badillo M.G."/>
            <person name="Challacombe J."/>
            <person name="Chertkov O."/>
            <person name="McCluskey K."/>
            <person name="Coulpier F."/>
            <person name="Deshpande N."/>
            <person name="von Doehren H."/>
            <person name="Ebbole D.J."/>
            <person name="Esquivel-Naranjo E.U."/>
            <person name="Fekete E."/>
            <person name="Flipphi M."/>
            <person name="Glaser F."/>
            <person name="Gomez-Rodriguez E.Y."/>
            <person name="Gruber S."/>
            <person name="Han C."/>
            <person name="Henrissat B."/>
            <person name="Hermosa R."/>
            <person name="Hernandez-Onate M."/>
            <person name="Karaffa L."/>
            <person name="Kosti I."/>
            <person name="Le Crom S."/>
            <person name="Lindquist E."/>
            <person name="Lucas S."/>
            <person name="Luebeck M."/>
            <person name="Luebeck P.S."/>
            <person name="Margeot A."/>
            <person name="Metz B."/>
            <person name="Misra M."/>
            <person name="Nevalainen H."/>
            <person name="Omann M."/>
            <person name="Packer N."/>
            <person name="Perrone G."/>
            <person name="Uresti-Rivera E.E."/>
            <person name="Salamov A."/>
            <person name="Schmoll M."/>
            <person name="Seiboth B."/>
            <person name="Shapiro H."/>
            <person name="Sukno S."/>
            <person name="Tamayo-Ramos J.A."/>
            <person name="Tisch D."/>
            <person name="Wiest A."/>
            <person name="Wilkinson H.H."/>
            <person name="Zhang M."/>
            <person name="Coutinho P.M."/>
            <person name="Kenerley C.M."/>
            <person name="Monte E."/>
            <person name="Baker S.E."/>
            <person name="Grigoriev I.V."/>
        </authorList>
    </citation>
    <scope>NUCLEOTIDE SEQUENCE [LARGE SCALE GENOMIC DNA]</scope>
    <source>
        <strain evidence="3">ATCC 20476 / IMI 206040</strain>
    </source>
</reference>
<proteinExistence type="predicted"/>
<protein>
    <recommendedName>
        <fullName evidence="1">DUF6603 domain-containing protein</fullName>
    </recommendedName>
</protein>
<dbReference type="GeneID" id="25779403"/>
<name>G9NEP4_HYPAI</name>
<evidence type="ECO:0000313" key="2">
    <source>
        <dbReference type="EMBL" id="EHK50939.1"/>
    </source>
</evidence>
<dbReference type="STRING" id="452589.G9NEP4"/>